<dbReference type="GO" id="GO:0006865">
    <property type="term" value="P:amino acid transport"/>
    <property type="evidence" value="ECO:0007669"/>
    <property type="project" value="UniProtKB-KW"/>
</dbReference>
<accession>A0A176ZDP6</accession>
<dbReference type="Proteomes" id="UP000077173">
    <property type="component" value="Unassembled WGS sequence"/>
</dbReference>
<protein>
    <submittedName>
        <fullName evidence="6">Amino acid ABC transporter substrate-binding protein</fullName>
    </submittedName>
</protein>
<organism evidence="6 7">
    <name type="scientific">Bradyrhizobium neotropicale</name>
    <dbReference type="NCBI Taxonomy" id="1497615"/>
    <lineage>
        <taxon>Bacteria</taxon>
        <taxon>Pseudomonadati</taxon>
        <taxon>Pseudomonadota</taxon>
        <taxon>Alphaproteobacteria</taxon>
        <taxon>Hyphomicrobiales</taxon>
        <taxon>Nitrobacteraceae</taxon>
        <taxon>Bradyrhizobium</taxon>
    </lineage>
</organism>
<dbReference type="PANTHER" id="PTHR30483">
    <property type="entry name" value="LEUCINE-SPECIFIC-BINDING PROTEIN"/>
    <property type="match status" value="1"/>
</dbReference>
<keyword evidence="7" id="KW-1185">Reference proteome</keyword>
<dbReference type="CDD" id="cd06336">
    <property type="entry name" value="PBP1_ABC_ligand_binding-like"/>
    <property type="match status" value="1"/>
</dbReference>
<dbReference type="InterPro" id="IPR028081">
    <property type="entry name" value="Leu-bd"/>
</dbReference>
<gene>
    <name evidence="6" type="ORF">AXW67_02685</name>
</gene>
<dbReference type="EMBL" id="LSEF01000032">
    <property type="protein sequence ID" value="OAF18760.1"/>
    <property type="molecule type" value="Genomic_DNA"/>
</dbReference>
<evidence type="ECO:0000256" key="3">
    <source>
        <dbReference type="ARBA" id="ARBA00022970"/>
    </source>
</evidence>
<dbReference type="Pfam" id="PF13458">
    <property type="entry name" value="Peripla_BP_6"/>
    <property type="match status" value="1"/>
</dbReference>
<evidence type="ECO:0000256" key="4">
    <source>
        <dbReference type="SAM" id="SignalP"/>
    </source>
</evidence>
<keyword evidence="3" id="KW-0029">Amino-acid transport</keyword>
<keyword evidence="2 4" id="KW-0732">Signal</keyword>
<feature type="signal peptide" evidence="4">
    <location>
        <begin position="1"/>
        <end position="21"/>
    </location>
</feature>
<evidence type="ECO:0000256" key="2">
    <source>
        <dbReference type="ARBA" id="ARBA00022729"/>
    </source>
</evidence>
<comment type="caution">
    <text evidence="6">The sequence shown here is derived from an EMBL/GenBank/DDBJ whole genome shotgun (WGS) entry which is preliminary data.</text>
</comment>
<evidence type="ECO:0000256" key="1">
    <source>
        <dbReference type="ARBA" id="ARBA00010062"/>
    </source>
</evidence>
<dbReference type="PANTHER" id="PTHR30483:SF6">
    <property type="entry name" value="PERIPLASMIC BINDING PROTEIN OF ABC TRANSPORTER FOR NATURAL AMINO ACIDS"/>
    <property type="match status" value="1"/>
</dbReference>
<evidence type="ECO:0000313" key="6">
    <source>
        <dbReference type="EMBL" id="OAF18760.1"/>
    </source>
</evidence>
<keyword evidence="3" id="KW-0813">Transport</keyword>
<feature type="domain" description="Leucine-binding protein" evidence="5">
    <location>
        <begin position="24"/>
        <end position="371"/>
    </location>
</feature>
<dbReference type="Gene3D" id="3.40.50.2300">
    <property type="match status" value="2"/>
</dbReference>
<dbReference type="InterPro" id="IPR051010">
    <property type="entry name" value="BCAA_transport"/>
</dbReference>
<dbReference type="AlphaFoldDB" id="A0A176ZDP6"/>
<name>A0A176ZDP6_9BRAD</name>
<comment type="similarity">
    <text evidence="1">Belongs to the leucine-binding protein family.</text>
</comment>
<dbReference type="RefSeq" id="WP_063677431.1">
    <property type="nucleotide sequence ID" value="NZ_LSEF01000032.1"/>
</dbReference>
<dbReference type="InterPro" id="IPR028082">
    <property type="entry name" value="Peripla_BP_I"/>
</dbReference>
<reference evidence="6 7" key="1">
    <citation type="submission" date="2016-02" db="EMBL/GenBank/DDBJ databases">
        <title>Draft genome sequence of the strain BR 10247T Bradyrhizobium neotropicale isolated from nodules of Centrolobium paraense.</title>
        <authorList>
            <person name="Simoes-Araujo J.L."/>
            <person name="Barauna A.C."/>
            <person name="Silva K."/>
            <person name="Zilli J.E."/>
        </authorList>
    </citation>
    <scope>NUCLEOTIDE SEQUENCE [LARGE SCALE GENOMIC DNA]</scope>
    <source>
        <strain evidence="6 7">BR 10247</strain>
    </source>
</reference>
<proteinExistence type="inferred from homology"/>
<evidence type="ECO:0000313" key="7">
    <source>
        <dbReference type="Proteomes" id="UP000077173"/>
    </source>
</evidence>
<evidence type="ECO:0000259" key="5">
    <source>
        <dbReference type="Pfam" id="PF13458"/>
    </source>
</evidence>
<feature type="chain" id="PRO_5008055769" evidence="4">
    <location>
        <begin position="22"/>
        <end position="385"/>
    </location>
</feature>
<sequence length="385" mass="40944">MKRFELVAVLAASVVCSAARAEDSVTIGVHASFSGAGAAFAEGMLAATDFAAEDVNKDGGLEVAGKRYKILIKQYDDRYRAADAVTAMDRLMIQDGIHFVVGPMGSAAAVATKDQTTSGKVITMTLAFTPRALGADAPFAYRPVITTGEFSDPQVAWLAKNTAAKQVVSLLPNDETGQQIGVANFNSYAKAGAKLQVEYFERERVDFVPILTRILMKADGLELGGNSPTTAGLILKQARELGYRGPVFVTGGDVAAEMLKVAGKDAAEGTYVHLPIDTSLPDTAAYVTRFKAKYGQNMNGFSPFFYAGLQMLFTAMKKAATVDDTTKIATTLDGLSDVPTAMGKAGWTGQQKYGIKHQIDLPFYVGQIKDGVVTKVATCDVNACR</sequence>
<dbReference type="SUPFAM" id="SSF53822">
    <property type="entry name" value="Periplasmic binding protein-like I"/>
    <property type="match status" value="1"/>
</dbReference>